<dbReference type="PANTHER" id="PTHR16779:SF1">
    <property type="entry name" value="BETA-1,4-MANNOSYLTRANSFERASE EGH"/>
    <property type="match status" value="1"/>
</dbReference>
<dbReference type="InterPro" id="IPR001173">
    <property type="entry name" value="Glyco_trans_2-like"/>
</dbReference>
<evidence type="ECO:0000259" key="2">
    <source>
        <dbReference type="Pfam" id="PF13632"/>
    </source>
</evidence>
<accession>A0A7L4P6M1</accession>
<keyword evidence="1" id="KW-0812">Transmembrane</keyword>
<reference evidence="3 4" key="1">
    <citation type="journal article" date="2020" name="Nat. Commun.">
        <title>The structures of two archaeal type IV pili illuminate evolutionary relationships.</title>
        <authorList>
            <person name="Wang F."/>
            <person name="Baquero D.P."/>
            <person name="Su Z."/>
            <person name="Beltran L.C."/>
            <person name="Prangishvili D."/>
            <person name="Krupovic M."/>
            <person name="Egelman E.H."/>
        </authorList>
    </citation>
    <scope>NUCLEOTIDE SEQUENCE [LARGE SCALE GENOMIC DNA]</scope>
    <source>
        <strain evidence="3 4">2GA</strain>
    </source>
</reference>
<organism evidence="3 4">
    <name type="scientific">Pyrobaculum arsenaticum</name>
    <dbReference type="NCBI Taxonomy" id="121277"/>
    <lineage>
        <taxon>Archaea</taxon>
        <taxon>Thermoproteota</taxon>
        <taxon>Thermoprotei</taxon>
        <taxon>Thermoproteales</taxon>
        <taxon>Thermoproteaceae</taxon>
        <taxon>Pyrobaculum</taxon>
    </lineage>
</organism>
<proteinExistence type="predicted"/>
<comment type="caution">
    <text evidence="3">The sequence shown here is derived from an EMBL/GenBank/DDBJ whole genome shotgun (WGS) entry which is preliminary data.</text>
</comment>
<keyword evidence="4" id="KW-1185">Reference proteome</keyword>
<feature type="transmembrane region" description="Helical" evidence="1">
    <location>
        <begin position="6"/>
        <end position="27"/>
    </location>
</feature>
<keyword evidence="1" id="KW-0472">Membrane</keyword>
<protein>
    <submittedName>
        <fullName evidence="3">Glycosyltransferase</fullName>
    </submittedName>
</protein>
<keyword evidence="3" id="KW-0808">Transferase</keyword>
<dbReference type="SUPFAM" id="SSF53448">
    <property type="entry name" value="Nucleotide-diphospho-sugar transferases"/>
    <property type="match status" value="1"/>
</dbReference>
<dbReference type="GO" id="GO:0005737">
    <property type="term" value="C:cytoplasm"/>
    <property type="evidence" value="ECO:0007669"/>
    <property type="project" value="TreeGrafter"/>
</dbReference>
<dbReference type="InterPro" id="IPR029044">
    <property type="entry name" value="Nucleotide-diphossugar_trans"/>
</dbReference>
<dbReference type="Proteomes" id="UP000554766">
    <property type="component" value="Unassembled WGS sequence"/>
</dbReference>
<dbReference type="AlphaFoldDB" id="A0A7L4P6M1"/>
<dbReference type="GO" id="GO:0019187">
    <property type="term" value="F:beta-1,4-mannosyltransferase activity"/>
    <property type="evidence" value="ECO:0007669"/>
    <property type="project" value="InterPro"/>
</dbReference>
<dbReference type="EMBL" id="JAAVJF010000001">
    <property type="protein sequence ID" value="NYR14413.1"/>
    <property type="molecule type" value="Genomic_DNA"/>
</dbReference>
<keyword evidence="1" id="KW-1133">Transmembrane helix</keyword>
<feature type="transmembrane region" description="Helical" evidence="1">
    <location>
        <begin position="265"/>
        <end position="281"/>
    </location>
</feature>
<dbReference type="PANTHER" id="PTHR16779">
    <property type="entry name" value="BETA-1,4-MANNOSYLTRANSFERASE EGH"/>
    <property type="match status" value="1"/>
</dbReference>
<feature type="domain" description="Glycosyltransferase 2-like" evidence="2">
    <location>
        <begin position="115"/>
        <end position="302"/>
    </location>
</feature>
<sequence length="346" mass="38799">MGFDYLLFFIIPNLAGGLYILLAALGLSSGRVRHSARPVDNYLVVVVTVGNERVLPALRETVAQLERLGLRYVVVSSRPLPFSNVLVVPREADGTKYRAIKWFVENYARADMWYIFLDDDSYPLDSGFLRDIAYYGGRGYVAGNGIIVPRPGRSALAYALDWVRYFHDLTLYRFALEVLRRPIFGMHGELLIVRGDVLKEVWPAMGDTVAEDFRFAMELAKRGYKTFQSATLVSIKSPNSLADFVRQRARWAAAVAEAFRYRNPYYVVLILIVPAVLWLGALGGASYGYLGTPQAVAAMYLAVYTYGSIKARRYIIDVFVASLLELVGLAVGIVRKAASFYIIDKR</sequence>
<feature type="transmembrane region" description="Helical" evidence="1">
    <location>
        <begin position="314"/>
        <end position="334"/>
    </location>
</feature>
<gene>
    <name evidence="3" type="ORF">HC235_00180</name>
</gene>
<dbReference type="RefSeq" id="WP_011900561.1">
    <property type="nucleotide sequence ID" value="NZ_JAAVJF010000001.1"/>
</dbReference>
<dbReference type="Pfam" id="PF13632">
    <property type="entry name" value="Glyco_trans_2_3"/>
    <property type="match status" value="1"/>
</dbReference>
<dbReference type="InterPro" id="IPR027389">
    <property type="entry name" value="B_mannosylTrfase_Bre-3/Egh"/>
</dbReference>
<evidence type="ECO:0000256" key="1">
    <source>
        <dbReference type="SAM" id="Phobius"/>
    </source>
</evidence>
<evidence type="ECO:0000313" key="4">
    <source>
        <dbReference type="Proteomes" id="UP000554766"/>
    </source>
</evidence>
<evidence type="ECO:0000313" key="3">
    <source>
        <dbReference type="EMBL" id="NYR14413.1"/>
    </source>
</evidence>
<dbReference type="OMA" id="WYIFLDD"/>
<dbReference type="GeneID" id="5054213"/>
<name>A0A7L4P6M1_9CREN</name>